<comment type="caution">
    <text evidence="1">The sequence shown here is derived from an EMBL/GenBank/DDBJ whole genome shotgun (WGS) entry which is preliminary data.</text>
</comment>
<dbReference type="Proteomes" id="UP000469125">
    <property type="component" value="Unassembled WGS sequence"/>
</dbReference>
<name>A0A6N8FHR9_9BACI</name>
<evidence type="ECO:0000313" key="1">
    <source>
        <dbReference type="EMBL" id="MUK88983.1"/>
    </source>
</evidence>
<dbReference type="GO" id="GO:0008704">
    <property type="term" value="F:5-carboxymethyl-2-hydroxymuconate delta-isomerase activity"/>
    <property type="evidence" value="ECO:0007669"/>
    <property type="project" value="InterPro"/>
</dbReference>
<dbReference type="InterPro" id="IPR004220">
    <property type="entry name" value="5-COMe_2-OHmuconate_Isoase"/>
</dbReference>
<keyword evidence="1" id="KW-0413">Isomerase</keyword>
<dbReference type="PANTHER" id="PTHR37950">
    <property type="entry name" value="4-HYDROXYPHENYLACETATE CATABOLISM PROTEIN"/>
    <property type="match status" value="1"/>
</dbReference>
<evidence type="ECO:0000313" key="2">
    <source>
        <dbReference type="Proteomes" id="UP000469125"/>
    </source>
</evidence>
<sequence length="127" mass="14510">MPHIIIEYTANLRDDGDIPNLLKTINRTLIEQGDVFPIGGIRSRAIEVHDYVIADGTGEDDAFVHVSLKIGAGRSEEVLKRSCDTLFQAIENHFSDLFNSRYLALSMEVIEFQKKTYKKNNIHVRYK</sequence>
<dbReference type="CDD" id="cd00580">
    <property type="entry name" value="CHMI"/>
    <property type="match status" value="1"/>
</dbReference>
<dbReference type="AlphaFoldDB" id="A0A6N8FHR9"/>
<gene>
    <name evidence="1" type="ORF">GMD78_11420</name>
</gene>
<organism evidence="1 2">
    <name type="scientific">Ornithinibacillus caprae</name>
    <dbReference type="NCBI Taxonomy" id="2678566"/>
    <lineage>
        <taxon>Bacteria</taxon>
        <taxon>Bacillati</taxon>
        <taxon>Bacillota</taxon>
        <taxon>Bacilli</taxon>
        <taxon>Bacillales</taxon>
        <taxon>Bacillaceae</taxon>
        <taxon>Ornithinibacillus</taxon>
    </lineage>
</organism>
<protein>
    <submittedName>
        <fullName evidence="1">5-carboxymethyl-2-hydroxymuconate isomerase</fullName>
    </submittedName>
</protein>
<dbReference type="EMBL" id="WOCA01000008">
    <property type="protein sequence ID" value="MUK88983.1"/>
    <property type="molecule type" value="Genomic_DNA"/>
</dbReference>
<dbReference type="Gene3D" id="3.30.429.10">
    <property type="entry name" value="Macrophage Migration Inhibitory Factor"/>
    <property type="match status" value="1"/>
</dbReference>
<reference evidence="1 2" key="1">
    <citation type="submission" date="2019-11" db="EMBL/GenBank/DDBJ databases">
        <authorList>
            <person name="Li X."/>
        </authorList>
    </citation>
    <scope>NUCLEOTIDE SEQUENCE [LARGE SCALE GENOMIC DNA]</scope>
    <source>
        <strain evidence="1 2">L9</strain>
    </source>
</reference>
<dbReference type="RefSeq" id="WP_155668961.1">
    <property type="nucleotide sequence ID" value="NZ_WOCA01000008.1"/>
</dbReference>
<proteinExistence type="predicted"/>
<dbReference type="Pfam" id="PF02962">
    <property type="entry name" value="CHMI"/>
    <property type="match status" value="1"/>
</dbReference>
<accession>A0A6N8FHR9</accession>
<dbReference type="PANTHER" id="PTHR37950:SF1">
    <property type="entry name" value="4-HYDROXYPHENYLACETATE CATABOLISM PROTEIN"/>
    <property type="match status" value="1"/>
</dbReference>
<dbReference type="InterPro" id="IPR014347">
    <property type="entry name" value="Tautomerase/MIF_sf"/>
</dbReference>
<dbReference type="SUPFAM" id="SSF55331">
    <property type="entry name" value="Tautomerase/MIF"/>
    <property type="match status" value="1"/>
</dbReference>
<keyword evidence="2" id="KW-1185">Reference proteome</keyword>